<organism evidence="1 2">
    <name type="scientific">Nocardioides szechwanensis</name>
    <dbReference type="NCBI Taxonomy" id="1005944"/>
    <lineage>
        <taxon>Bacteria</taxon>
        <taxon>Bacillati</taxon>
        <taxon>Actinomycetota</taxon>
        <taxon>Actinomycetes</taxon>
        <taxon>Propionibacteriales</taxon>
        <taxon>Nocardioidaceae</taxon>
        <taxon>Nocardioides</taxon>
    </lineage>
</organism>
<name>A0A1H0CPX8_9ACTN</name>
<evidence type="ECO:0000313" key="1">
    <source>
        <dbReference type="EMBL" id="SDN59821.1"/>
    </source>
</evidence>
<dbReference type="EMBL" id="FNIC01000003">
    <property type="protein sequence ID" value="SDN59821.1"/>
    <property type="molecule type" value="Genomic_DNA"/>
</dbReference>
<proteinExistence type="predicted"/>
<keyword evidence="2" id="KW-1185">Reference proteome</keyword>
<dbReference type="Proteomes" id="UP000199004">
    <property type="component" value="Unassembled WGS sequence"/>
</dbReference>
<evidence type="ECO:0000313" key="2">
    <source>
        <dbReference type="Proteomes" id="UP000199004"/>
    </source>
</evidence>
<accession>A0A1H0CPX8</accession>
<gene>
    <name evidence="1" type="ORF">SAMN05192576_2488</name>
</gene>
<reference evidence="1 2" key="1">
    <citation type="submission" date="2016-10" db="EMBL/GenBank/DDBJ databases">
        <authorList>
            <person name="de Groot N.N."/>
        </authorList>
    </citation>
    <scope>NUCLEOTIDE SEQUENCE [LARGE SCALE GENOMIC DNA]</scope>
    <source>
        <strain evidence="1 2">CGMCC 1.11147</strain>
    </source>
</reference>
<sequence length="35" mass="3951">MEHDEHEWVLSTVEHDDGGLSVSQFDCGCGAVWFQ</sequence>
<dbReference type="AlphaFoldDB" id="A0A1H0CPX8"/>
<protein>
    <submittedName>
        <fullName evidence="1">Uncharacterized protein</fullName>
    </submittedName>
</protein>